<gene>
    <name evidence="2" type="ORF">HMPREF3202_00958</name>
</gene>
<evidence type="ECO:0000256" key="1">
    <source>
        <dbReference type="SAM" id="Phobius"/>
    </source>
</evidence>
<dbReference type="PATRIC" id="fig|28125.4.peg.944"/>
<keyword evidence="1" id="KW-0472">Membrane</keyword>
<evidence type="ECO:0000313" key="2">
    <source>
        <dbReference type="EMBL" id="KXO17592.1"/>
    </source>
</evidence>
<organism evidence="2 3">
    <name type="scientific">Prevotella bivia</name>
    <dbReference type="NCBI Taxonomy" id="28125"/>
    <lineage>
        <taxon>Bacteria</taxon>
        <taxon>Pseudomonadati</taxon>
        <taxon>Bacteroidota</taxon>
        <taxon>Bacteroidia</taxon>
        <taxon>Bacteroidales</taxon>
        <taxon>Prevotellaceae</taxon>
        <taxon>Prevotella</taxon>
    </lineage>
</organism>
<sequence>MFFTVSRLVFLLIHGYRNKVSRLLYLFFCLFKGLLVLGS</sequence>
<evidence type="ECO:0000313" key="3">
    <source>
        <dbReference type="Proteomes" id="UP000070093"/>
    </source>
</evidence>
<protein>
    <submittedName>
        <fullName evidence="2">Uncharacterized protein</fullName>
    </submittedName>
</protein>
<proteinExistence type="predicted"/>
<keyword evidence="1" id="KW-0812">Transmembrane</keyword>
<name>A0A137SZ10_9BACT</name>
<accession>A0A137SZ10</accession>
<comment type="caution">
    <text evidence="2">The sequence shown here is derived from an EMBL/GenBank/DDBJ whole genome shotgun (WGS) entry which is preliminary data.</text>
</comment>
<dbReference type="Proteomes" id="UP000070093">
    <property type="component" value="Unassembled WGS sequence"/>
</dbReference>
<feature type="transmembrane region" description="Helical" evidence="1">
    <location>
        <begin position="20"/>
        <end position="38"/>
    </location>
</feature>
<keyword evidence="1" id="KW-1133">Transmembrane helix</keyword>
<dbReference type="EMBL" id="LTAG01000039">
    <property type="protein sequence ID" value="KXO17592.1"/>
    <property type="molecule type" value="Genomic_DNA"/>
</dbReference>
<reference evidence="2 3" key="1">
    <citation type="submission" date="2016-02" db="EMBL/GenBank/DDBJ databases">
        <authorList>
            <person name="Wen L."/>
            <person name="He K."/>
            <person name="Yang H."/>
        </authorList>
    </citation>
    <scope>NUCLEOTIDE SEQUENCE [LARGE SCALE GENOMIC DNA]</scope>
    <source>
        <strain evidence="2 3">GED7880</strain>
    </source>
</reference>
<dbReference type="AlphaFoldDB" id="A0A137SZ10"/>